<sequence length="96" mass="10730">MKVSSSNVSTAVTKYPTAQLPQPDIEISPAGSDSLGVEEVEDQSTLSFQSVNSHFVHRDQCEWCPFDLHVCQVRHGSLDSLIETFGLKDWPRDETH</sequence>
<proteinExistence type="predicted"/>
<dbReference type="EMBL" id="JAWDGP010003317">
    <property type="protein sequence ID" value="KAK3775447.1"/>
    <property type="molecule type" value="Genomic_DNA"/>
</dbReference>
<protein>
    <submittedName>
        <fullName evidence="2">Uncharacterized protein</fullName>
    </submittedName>
</protein>
<evidence type="ECO:0000313" key="2">
    <source>
        <dbReference type="EMBL" id="KAK3775447.1"/>
    </source>
</evidence>
<reference evidence="2" key="1">
    <citation type="journal article" date="2023" name="G3 (Bethesda)">
        <title>A reference genome for the long-term kleptoplast-retaining sea slug Elysia crispata morphotype clarki.</title>
        <authorList>
            <person name="Eastman K.E."/>
            <person name="Pendleton A.L."/>
            <person name="Shaikh M.A."/>
            <person name="Suttiyut T."/>
            <person name="Ogas R."/>
            <person name="Tomko P."/>
            <person name="Gavelis G."/>
            <person name="Widhalm J.R."/>
            <person name="Wisecaver J.H."/>
        </authorList>
    </citation>
    <scope>NUCLEOTIDE SEQUENCE</scope>
    <source>
        <strain evidence="2">ECLA1</strain>
    </source>
</reference>
<evidence type="ECO:0000313" key="3">
    <source>
        <dbReference type="Proteomes" id="UP001283361"/>
    </source>
</evidence>
<feature type="compositionally biased region" description="Polar residues" evidence="1">
    <location>
        <begin position="1"/>
        <end position="12"/>
    </location>
</feature>
<keyword evidence="3" id="KW-1185">Reference proteome</keyword>
<dbReference type="Proteomes" id="UP001283361">
    <property type="component" value="Unassembled WGS sequence"/>
</dbReference>
<feature type="region of interest" description="Disordered" evidence="1">
    <location>
        <begin position="1"/>
        <end position="35"/>
    </location>
</feature>
<evidence type="ECO:0000256" key="1">
    <source>
        <dbReference type="SAM" id="MobiDB-lite"/>
    </source>
</evidence>
<accession>A0AAE0ZU60</accession>
<dbReference type="AlphaFoldDB" id="A0AAE0ZU60"/>
<name>A0AAE0ZU60_9GAST</name>
<comment type="caution">
    <text evidence="2">The sequence shown here is derived from an EMBL/GenBank/DDBJ whole genome shotgun (WGS) entry which is preliminary data.</text>
</comment>
<organism evidence="2 3">
    <name type="scientific">Elysia crispata</name>
    <name type="common">lettuce slug</name>
    <dbReference type="NCBI Taxonomy" id="231223"/>
    <lineage>
        <taxon>Eukaryota</taxon>
        <taxon>Metazoa</taxon>
        <taxon>Spiralia</taxon>
        <taxon>Lophotrochozoa</taxon>
        <taxon>Mollusca</taxon>
        <taxon>Gastropoda</taxon>
        <taxon>Heterobranchia</taxon>
        <taxon>Euthyneura</taxon>
        <taxon>Panpulmonata</taxon>
        <taxon>Sacoglossa</taxon>
        <taxon>Placobranchoidea</taxon>
        <taxon>Plakobranchidae</taxon>
        <taxon>Elysia</taxon>
    </lineage>
</organism>
<gene>
    <name evidence="2" type="ORF">RRG08_015294</name>
</gene>